<dbReference type="InterPro" id="IPR000719">
    <property type="entry name" value="Prot_kinase_dom"/>
</dbReference>
<dbReference type="InterPro" id="IPR001660">
    <property type="entry name" value="SAM"/>
</dbReference>
<dbReference type="GO" id="GO:0000196">
    <property type="term" value="P:cell integrity MAPK cascade"/>
    <property type="evidence" value="ECO:0007669"/>
    <property type="project" value="UniProtKB-ARBA"/>
</dbReference>
<feature type="region of interest" description="Disordered" evidence="7">
    <location>
        <begin position="586"/>
        <end position="613"/>
    </location>
</feature>
<dbReference type="GO" id="GO:0005524">
    <property type="term" value="F:ATP binding"/>
    <property type="evidence" value="ECO:0007669"/>
    <property type="project" value="UniProtKB-UniRule"/>
</dbReference>
<proteinExistence type="inferred from homology"/>
<dbReference type="SUPFAM" id="SSF56112">
    <property type="entry name" value="Protein kinase-like (PK-like)"/>
    <property type="match status" value="1"/>
</dbReference>
<dbReference type="SUPFAM" id="SSF47769">
    <property type="entry name" value="SAM/Pointed domain"/>
    <property type="match status" value="1"/>
</dbReference>
<evidence type="ECO:0000256" key="7">
    <source>
        <dbReference type="SAM" id="MobiDB-lite"/>
    </source>
</evidence>
<protein>
    <recommendedName>
        <fullName evidence="12">Protein kinase domain-containing protein</fullName>
    </recommendedName>
</protein>
<evidence type="ECO:0000256" key="1">
    <source>
        <dbReference type="ARBA" id="ARBA00006529"/>
    </source>
</evidence>
<feature type="binding site" evidence="6">
    <location>
        <position position="857"/>
    </location>
    <ligand>
        <name>ATP</name>
        <dbReference type="ChEBI" id="CHEBI:30616"/>
    </ligand>
</feature>
<feature type="compositionally biased region" description="Polar residues" evidence="7">
    <location>
        <begin position="602"/>
        <end position="612"/>
    </location>
</feature>
<dbReference type="PROSITE" id="PS50011">
    <property type="entry name" value="PROTEIN_KINASE_DOM"/>
    <property type="match status" value="1"/>
</dbReference>
<sequence length="1133" mass="126255">MFRQIGTPSERDLEDIMGEEYIKEWDLDKVTQWLEEHGWGHIAPRFRDANIYGKKFFQITLSDLVETLPRPITTYADRRRLLNEIRAIGRPADIGPKQRIRDPNIHIDTNLPLMISPATNSSSSGSQSPVRAHTPLSAHLSDTSPITPSSLSRTLNQAHLDSHYEDHVSSPDSPVSKSSKFRGSPSSHSGWSMFSKFKSSHQPSPKNETPVASVPHPVTSSPTLTDSEVEDYAKIAPFIPSRTSSTPDKISKILGSSATSFMGYNVPPKLVGKTVTSTQRNMPKSTSYQATYTRLPKRHAHTPSSPEQRIQVTDDGEVWYSLIVTGLNDAATIKESILKKMGLKNDPDRYHYFHENGVEPGKSILGKHQQQQAEQTRSYSSHSNLPIDVPLQSHSLVQLCRMADYSAADRILVQPIKQSTFAYFQEQVWNNFASHGTDAKHISNPQLQEEAVANPGYDNHSSPHKFTTPDVGVSPSSRRNLKIKDHAVSPTYPRNYLYSTPSSHQNSPDLTYDTSRSKQSRASENMAANGHPYVNQTGFEHKGVQLSDPPTPQFYADPLEDPISGFCHDGGDDHYHFDNSHGIPTGIYSSDDNGGFSGGENDPTSPVATTNAHRPAPCSVSFWAVQPPSMKHSTSDSGVKASFDHLSFRDQSQTPPIPKIVTQDLSGSQNTDSAGGTPPQTPTADTGLLRPTSQPSADKFWGERPPVELMQKYLDRYFSGHDLDKEIIVETPPVVEPPGQPNVVPNMNRQPLRHKKSIRVVAKEASRRWSSNNNAPVGPMLRRKSTKMWGQRVVEVKPGQNASETPTVDRAMGYFAKSDAPVCTKIQWIRGALIGKGSFGRVYHAFNVAAGDFIAVKQVEVPHTSGDRLNQQQQDAVDSLYQEITLLKDLDHEHIVEYLGYDKDDSEDVINIFLEYVSGGSISSRLARHGAFEEPVVRHFTRQILLGLEYLHDRSILHRDIKGANILVEENGICKISDFGLSKKNDYEDPYDQNSHMSLRGSIYWMAPEMVKSEKYSAKVDIWSTGCTVIEMFTGQRPWLELNQLAALYNLGHYKTPPLPEIISDVARNFLDLCFTIDPEKRPTASELLAHPFCKADVNFEFTVRMTTWGLGTTSRLERSNINCSGPISSVYH</sequence>
<dbReference type="Gene3D" id="1.10.150.50">
    <property type="entry name" value="Transcription Factor, Ets-1"/>
    <property type="match status" value="1"/>
</dbReference>
<comment type="caution">
    <text evidence="10">The sequence shown here is derived from an EMBL/GenBank/DDBJ whole genome shotgun (WGS) entry which is preliminary data.</text>
</comment>
<feature type="region of interest" description="Disordered" evidence="7">
    <location>
        <begin position="648"/>
        <end position="703"/>
    </location>
</feature>
<feature type="compositionally biased region" description="Polar residues" evidence="7">
    <location>
        <begin position="117"/>
        <end position="129"/>
    </location>
</feature>
<dbReference type="PANTHER" id="PTHR48016">
    <property type="entry name" value="MAP KINASE KINASE KINASE SSK2-RELATED-RELATED"/>
    <property type="match status" value="1"/>
</dbReference>
<gene>
    <name evidence="10" type="ORF">INT44_005415</name>
</gene>
<dbReference type="InterPro" id="IPR013761">
    <property type="entry name" value="SAM/pointed_sf"/>
</dbReference>
<dbReference type="FunFam" id="3.30.200.20:FF:000387">
    <property type="entry name" value="Serine/threonine-protein kinase STE11"/>
    <property type="match status" value="1"/>
</dbReference>
<dbReference type="Proteomes" id="UP000612746">
    <property type="component" value="Unassembled WGS sequence"/>
</dbReference>
<keyword evidence="11" id="KW-1185">Reference proteome</keyword>
<dbReference type="InterPro" id="IPR011009">
    <property type="entry name" value="Kinase-like_dom_sf"/>
</dbReference>
<keyword evidence="3 6" id="KW-0547">Nucleotide-binding</keyword>
<evidence type="ECO:0000313" key="10">
    <source>
        <dbReference type="EMBL" id="KAG2187725.1"/>
    </source>
</evidence>
<dbReference type="SMART" id="SM00220">
    <property type="entry name" value="S_TKc"/>
    <property type="match status" value="1"/>
</dbReference>
<feature type="domain" description="SAM" evidence="9">
    <location>
        <begin position="25"/>
        <end position="91"/>
    </location>
</feature>
<dbReference type="EMBL" id="JAEPRA010000003">
    <property type="protein sequence ID" value="KAG2187725.1"/>
    <property type="molecule type" value="Genomic_DNA"/>
</dbReference>
<dbReference type="Gene3D" id="1.10.510.10">
    <property type="entry name" value="Transferase(Phosphotransferase) domain 1"/>
    <property type="match status" value="1"/>
</dbReference>
<feature type="region of interest" description="Disordered" evidence="7">
    <location>
        <begin position="453"/>
        <end position="530"/>
    </location>
</feature>
<reference evidence="10" key="1">
    <citation type="submission" date="2020-12" db="EMBL/GenBank/DDBJ databases">
        <title>Metabolic potential, ecology and presence of endohyphal bacteria is reflected in genomic diversity of Mucoromycotina.</title>
        <authorList>
            <person name="Muszewska A."/>
            <person name="Okrasinska A."/>
            <person name="Steczkiewicz K."/>
            <person name="Drgas O."/>
            <person name="Orlowska M."/>
            <person name="Perlinska-Lenart U."/>
            <person name="Aleksandrzak-Piekarczyk T."/>
            <person name="Szatraj K."/>
            <person name="Zielenkiewicz U."/>
            <person name="Pilsyk S."/>
            <person name="Malc E."/>
            <person name="Mieczkowski P."/>
            <person name="Kruszewska J.S."/>
            <person name="Biernat P."/>
            <person name="Pawlowska J."/>
        </authorList>
    </citation>
    <scope>NUCLEOTIDE SEQUENCE</scope>
    <source>
        <strain evidence="10">WA0000051536</strain>
    </source>
</reference>
<dbReference type="PROSITE" id="PS50105">
    <property type="entry name" value="SAM_DOMAIN"/>
    <property type="match status" value="1"/>
</dbReference>
<evidence type="ECO:0000313" key="11">
    <source>
        <dbReference type="Proteomes" id="UP000612746"/>
    </source>
</evidence>
<feature type="compositionally biased region" description="Polar residues" evidence="7">
    <location>
        <begin position="497"/>
        <end position="514"/>
    </location>
</feature>
<accession>A0A8H7Q9D2</accession>
<dbReference type="SMART" id="SM00454">
    <property type="entry name" value="SAM"/>
    <property type="match status" value="1"/>
</dbReference>
<evidence type="ECO:0008006" key="12">
    <source>
        <dbReference type="Google" id="ProtNLM"/>
    </source>
</evidence>
<dbReference type="InterPro" id="IPR050538">
    <property type="entry name" value="MAP_kinase_kinase_kinase"/>
</dbReference>
<evidence type="ECO:0000256" key="2">
    <source>
        <dbReference type="ARBA" id="ARBA00022679"/>
    </source>
</evidence>
<keyword evidence="5 6" id="KW-0067">ATP-binding</keyword>
<feature type="region of interest" description="Disordered" evidence="7">
    <location>
        <begin position="116"/>
        <end position="226"/>
    </location>
</feature>
<dbReference type="OrthoDB" id="266718at2759"/>
<feature type="domain" description="Protein kinase" evidence="8">
    <location>
        <begin position="828"/>
        <end position="1094"/>
    </location>
</feature>
<dbReference type="PROSITE" id="PS00107">
    <property type="entry name" value="PROTEIN_KINASE_ATP"/>
    <property type="match status" value="1"/>
</dbReference>
<feature type="compositionally biased region" description="Polar residues" evidence="7">
    <location>
        <begin position="663"/>
        <end position="674"/>
    </location>
</feature>
<evidence type="ECO:0000259" key="9">
    <source>
        <dbReference type="PROSITE" id="PS50105"/>
    </source>
</evidence>
<dbReference type="Pfam" id="PF00069">
    <property type="entry name" value="Pkinase"/>
    <property type="match status" value="1"/>
</dbReference>
<evidence type="ECO:0000256" key="4">
    <source>
        <dbReference type="ARBA" id="ARBA00022777"/>
    </source>
</evidence>
<dbReference type="PANTHER" id="PTHR48016:SF48">
    <property type="entry name" value="SERINE_THREONINE-PROTEIN KINASE BCK1_SLK1_SSP31"/>
    <property type="match status" value="1"/>
</dbReference>
<feature type="compositionally biased region" description="Polar residues" evidence="7">
    <location>
        <begin position="140"/>
        <end position="159"/>
    </location>
</feature>
<feature type="compositionally biased region" description="Low complexity" evidence="7">
    <location>
        <begin position="170"/>
        <end position="190"/>
    </location>
</feature>
<evidence type="ECO:0000256" key="5">
    <source>
        <dbReference type="ARBA" id="ARBA00022840"/>
    </source>
</evidence>
<dbReference type="PROSITE" id="PS00108">
    <property type="entry name" value="PROTEIN_KINASE_ST"/>
    <property type="match status" value="1"/>
</dbReference>
<dbReference type="AlphaFoldDB" id="A0A8H7Q9D2"/>
<dbReference type="GO" id="GO:0004709">
    <property type="term" value="F:MAP kinase kinase kinase activity"/>
    <property type="evidence" value="ECO:0007669"/>
    <property type="project" value="UniProtKB-ARBA"/>
</dbReference>
<feature type="compositionally biased region" description="Basic and acidic residues" evidence="7">
    <location>
        <begin position="160"/>
        <end position="169"/>
    </location>
</feature>
<dbReference type="Pfam" id="PF07647">
    <property type="entry name" value="SAM_2"/>
    <property type="match status" value="1"/>
</dbReference>
<evidence type="ECO:0000256" key="3">
    <source>
        <dbReference type="ARBA" id="ARBA00022741"/>
    </source>
</evidence>
<dbReference type="FunFam" id="1.10.510.10:FF:000182">
    <property type="entry name" value="MAP kinase kinase kinase mkh1"/>
    <property type="match status" value="1"/>
</dbReference>
<name>A0A8H7Q9D2_9FUNG</name>
<keyword evidence="2" id="KW-0808">Transferase</keyword>
<comment type="similarity">
    <text evidence="1">Belongs to the protein kinase superfamily. STE Ser/Thr protein kinase family. MAP kinase kinase kinase subfamily.</text>
</comment>
<keyword evidence="4" id="KW-0418">Kinase</keyword>
<organism evidence="10 11">
    <name type="scientific">Umbelopsis vinacea</name>
    <dbReference type="NCBI Taxonomy" id="44442"/>
    <lineage>
        <taxon>Eukaryota</taxon>
        <taxon>Fungi</taxon>
        <taxon>Fungi incertae sedis</taxon>
        <taxon>Mucoromycota</taxon>
        <taxon>Mucoromycotina</taxon>
        <taxon>Umbelopsidomycetes</taxon>
        <taxon>Umbelopsidales</taxon>
        <taxon>Umbelopsidaceae</taxon>
        <taxon>Umbelopsis</taxon>
    </lineage>
</organism>
<evidence type="ECO:0000259" key="8">
    <source>
        <dbReference type="PROSITE" id="PS50011"/>
    </source>
</evidence>
<evidence type="ECO:0000256" key="6">
    <source>
        <dbReference type="PROSITE-ProRule" id="PRU10141"/>
    </source>
</evidence>
<dbReference type="InterPro" id="IPR008271">
    <property type="entry name" value="Ser/Thr_kinase_AS"/>
</dbReference>
<dbReference type="InterPro" id="IPR017441">
    <property type="entry name" value="Protein_kinase_ATP_BS"/>
</dbReference>